<dbReference type="GO" id="GO:0003824">
    <property type="term" value="F:catalytic activity"/>
    <property type="evidence" value="ECO:0007669"/>
    <property type="project" value="InterPro"/>
</dbReference>
<dbReference type="KEGG" id="sclo:SCLO_1007930"/>
<accession>A0A1E1F000</accession>
<dbReference type="PANTHER" id="PTHR30212:SF2">
    <property type="entry name" value="PROTEIN YIIM"/>
    <property type="match status" value="1"/>
</dbReference>
<dbReference type="PROSITE" id="PS51340">
    <property type="entry name" value="MOSC"/>
    <property type="match status" value="1"/>
</dbReference>
<reference evidence="2 3" key="1">
    <citation type="submission" date="2016-10" db="EMBL/GenBank/DDBJ databases">
        <title>Complete Genome Sequence of the Nonylphenol-Degrading Bacterium Sphingobium cloacae JCM 10874T.</title>
        <authorList>
            <person name="Ootsuka M."/>
            <person name="Nishizawa T."/>
            <person name="Ohta H."/>
        </authorList>
    </citation>
    <scope>NUCLEOTIDE SEQUENCE [LARGE SCALE GENOMIC DNA]</scope>
    <source>
        <strain evidence="2 3">JCM 10874</strain>
    </source>
</reference>
<dbReference type="InterPro" id="IPR005302">
    <property type="entry name" value="MoCF_Sase_C"/>
</dbReference>
<gene>
    <name evidence="2" type="ORF">SCLO_1007930</name>
</gene>
<dbReference type="InterPro" id="IPR011037">
    <property type="entry name" value="Pyrv_Knase-like_insert_dom_sf"/>
</dbReference>
<dbReference type="GO" id="GO:0030170">
    <property type="term" value="F:pyridoxal phosphate binding"/>
    <property type="evidence" value="ECO:0007669"/>
    <property type="project" value="InterPro"/>
</dbReference>
<dbReference type="Proteomes" id="UP000218272">
    <property type="component" value="Chromosome SCLO_1"/>
</dbReference>
<dbReference type="AlphaFoldDB" id="A0A1E1F000"/>
<sequence>MSDSSMMISALLIGSPRPFRGNDHSAIAKQPQSGPIAIGWEGLAGDSVADRVHHGGLDKAIHLYPQDHYEWWKQRKPGHPLLDAPGAFGENIAAHGMTEANICLGDRYSLGSAIVEVSHGRQPCWKLDHRFGARDIMATIVRTARCGIYLRVIRQGEAQAGMTMDLLSRPLPDWPVERVFRLLIGGEHKADREGVRSLAAMQVLGSTWRERARKLAAG</sequence>
<dbReference type="EMBL" id="AP017655">
    <property type="protein sequence ID" value="BAV63833.1"/>
    <property type="molecule type" value="Genomic_DNA"/>
</dbReference>
<dbReference type="Pfam" id="PF03473">
    <property type="entry name" value="MOSC"/>
    <property type="match status" value="1"/>
</dbReference>
<dbReference type="PANTHER" id="PTHR30212">
    <property type="entry name" value="PROTEIN YIIM"/>
    <property type="match status" value="1"/>
</dbReference>
<proteinExistence type="predicted"/>
<keyword evidence="3" id="KW-1185">Reference proteome</keyword>
<dbReference type="SUPFAM" id="SSF50800">
    <property type="entry name" value="PK beta-barrel domain-like"/>
    <property type="match status" value="1"/>
</dbReference>
<dbReference type="GO" id="GO:0030151">
    <property type="term" value="F:molybdenum ion binding"/>
    <property type="evidence" value="ECO:0007669"/>
    <property type="project" value="InterPro"/>
</dbReference>
<dbReference type="Gene3D" id="2.40.33.20">
    <property type="entry name" value="PK beta-barrel domain-like"/>
    <property type="match status" value="1"/>
</dbReference>
<dbReference type="OrthoDB" id="9786134at2"/>
<evidence type="ECO:0000259" key="1">
    <source>
        <dbReference type="PROSITE" id="PS51340"/>
    </source>
</evidence>
<evidence type="ECO:0000313" key="2">
    <source>
        <dbReference type="EMBL" id="BAV63833.1"/>
    </source>
</evidence>
<dbReference type="InterPro" id="IPR052353">
    <property type="entry name" value="Benzoxazolinone_Detox_Enz"/>
</dbReference>
<evidence type="ECO:0000313" key="3">
    <source>
        <dbReference type="Proteomes" id="UP000218272"/>
    </source>
</evidence>
<organism evidence="2 3">
    <name type="scientific">Sphingobium cloacae</name>
    <dbReference type="NCBI Taxonomy" id="120107"/>
    <lineage>
        <taxon>Bacteria</taxon>
        <taxon>Pseudomonadati</taxon>
        <taxon>Pseudomonadota</taxon>
        <taxon>Alphaproteobacteria</taxon>
        <taxon>Sphingomonadales</taxon>
        <taxon>Sphingomonadaceae</taxon>
        <taxon>Sphingobium</taxon>
    </lineage>
</organism>
<feature type="domain" description="MOSC" evidence="1">
    <location>
        <begin position="30"/>
        <end position="167"/>
    </location>
</feature>
<protein>
    <submittedName>
        <fullName evidence="2">Molybdenum cofactor biosysynthesis protein</fullName>
    </submittedName>
</protein>
<dbReference type="RefSeq" id="WP_066514094.1">
    <property type="nucleotide sequence ID" value="NZ_AP017655.1"/>
</dbReference>
<name>A0A1E1F000_9SPHN</name>